<reference evidence="1 2" key="1">
    <citation type="journal article" date="2015" name="Genome Announc.">
        <title>Expanding the biotechnology potential of lactobacilli through comparative genomics of 213 strains and associated genera.</title>
        <authorList>
            <person name="Sun Z."/>
            <person name="Harris H.M."/>
            <person name="McCann A."/>
            <person name="Guo C."/>
            <person name="Argimon S."/>
            <person name="Zhang W."/>
            <person name="Yang X."/>
            <person name="Jeffery I.B."/>
            <person name="Cooney J.C."/>
            <person name="Kagawa T.F."/>
            <person name="Liu W."/>
            <person name="Song Y."/>
            <person name="Salvetti E."/>
            <person name="Wrobel A."/>
            <person name="Rasinkangas P."/>
            <person name="Parkhill J."/>
            <person name="Rea M.C."/>
            <person name="O'Sullivan O."/>
            <person name="Ritari J."/>
            <person name="Douillard F.P."/>
            <person name="Paul Ross R."/>
            <person name="Yang R."/>
            <person name="Briner A.E."/>
            <person name="Felis G.E."/>
            <person name="de Vos W.M."/>
            <person name="Barrangou R."/>
            <person name="Klaenhammer T.R."/>
            <person name="Caufield P.W."/>
            <person name="Cui Y."/>
            <person name="Zhang H."/>
            <person name="O'Toole P.W."/>
        </authorList>
    </citation>
    <scope>NUCLEOTIDE SEQUENCE [LARGE SCALE GENOMIC DNA]</scope>
    <source>
        <strain evidence="1 2">DSM 4864</strain>
    </source>
</reference>
<dbReference type="AlphaFoldDB" id="A0A0R1W962"/>
<dbReference type="EMBL" id="AZGE01000037">
    <property type="protein sequence ID" value="KRM14173.1"/>
    <property type="molecule type" value="Genomic_DNA"/>
</dbReference>
<evidence type="ECO:0000313" key="2">
    <source>
        <dbReference type="Proteomes" id="UP000050973"/>
    </source>
</evidence>
<comment type="caution">
    <text evidence="1">The sequence shown here is derived from an EMBL/GenBank/DDBJ whole genome shotgun (WGS) entry which is preliminary data.</text>
</comment>
<gene>
    <name evidence="1" type="ORF">FC49_GL001342</name>
</gene>
<protein>
    <submittedName>
        <fullName evidence="1">Uncharacterized protein</fullName>
    </submittedName>
</protein>
<evidence type="ECO:0000313" key="1">
    <source>
        <dbReference type="EMBL" id="KRM14173.1"/>
    </source>
</evidence>
<dbReference type="RefSeq" id="WP_003715675.1">
    <property type="nucleotide sequence ID" value="NZ_AZGE01000037.1"/>
</dbReference>
<name>A0A0R1W962_9LACO</name>
<dbReference type="PATRIC" id="fig|1423779.3.peg.1381"/>
<organism evidence="1 2">
    <name type="scientific">Limosilactobacillus oris DSM 4864</name>
    <dbReference type="NCBI Taxonomy" id="1423779"/>
    <lineage>
        <taxon>Bacteria</taxon>
        <taxon>Bacillati</taxon>
        <taxon>Bacillota</taxon>
        <taxon>Bacilli</taxon>
        <taxon>Lactobacillales</taxon>
        <taxon>Lactobacillaceae</taxon>
        <taxon>Limosilactobacillus</taxon>
    </lineage>
</organism>
<accession>A0A0R1W962</accession>
<dbReference type="Proteomes" id="UP000050973">
    <property type="component" value="Unassembled WGS sequence"/>
</dbReference>
<proteinExistence type="predicted"/>
<sequence length="79" mass="9422">MGSDYQRYLARAATVADCQRIYEQELDRRGQEYRQRDPQNYRPLLAAHEVNYWILAENRAQQLAGQRHSYGSLISRRSY</sequence>